<proteinExistence type="predicted"/>
<evidence type="ECO:0000256" key="1">
    <source>
        <dbReference type="SAM" id="MobiDB-lite"/>
    </source>
</evidence>
<feature type="compositionally biased region" description="Polar residues" evidence="1">
    <location>
        <begin position="321"/>
        <end position="346"/>
    </location>
</feature>
<dbReference type="EMBL" id="MU129037">
    <property type="protein sequence ID" value="KAF9509352.1"/>
    <property type="molecule type" value="Genomic_DNA"/>
</dbReference>
<feature type="region of interest" description="Disordered" evidence="1">
    <location>
        <begin position="321"/>
        <end position="472"/>
    </location>
</feature>
<evidence type="ECO:0000313" key="3">
    <source>
        <dbReference type="Proteomes" id="UP000886523"/>
    </source>
</evidence>
<feature type="compositionally biased region" description="Basic and acidic residues" evidence="1">
    <location>
        <begin position="147"/>
        <end position="164"/>
    </location>
</feature>
<gene>
    <name evidence="2" type="ORF">BS47DRAFT_161501</name>
</gene>
<feature type="region of interest" description="Disordered" evidence="1">
    <location>
        <begin position="135"/>
        <end position="215"/>
    </location>
</feature>
<evidence type="ECO:0000313" key="2">
    <source>
        <dbReference type="EMBL" id="KAF9509352.1"/>
    </source>
</evidence>
<accession>A0A9P6AP33</accession>
<sequence>MMTATSGTANAEVACPGLVSWVSTVRMELSSATGAADFAEFVQVKGFDWLASYVEGVLNDEPIFELAKTPGRQKSAKDRLSPIKRIALPPISALNFTSAAADLSMISEGDERDAPSLSKSLGGNFITASSTSTVFPKAPVDSNLQPSHDRSLAGGARRELRLSEPESSQPTEAPQAVYPIPDPVSDPTPVKAVNLEPSHSQPPAADQNRAGTDEIAPKDDTAQEDIVESAIRPVVDLSQTTQAAEPEIQMKKTSIEPVTTNRAPESQNIATTAEVASTTGISASSVRPTVSRPSVSQTSRFGKDAVIRTVSISTRLSTHQDVVVPTKQSSPAPGSRTTAPARSSWVQRALGASAGSSAPSRLRKSSFAARAPPASTPETGTSSSSAEVVSSTSGSGLSEDSGDNAEKNAGAGAKRKSDVALNEDGEEDAQESSRTRKTLKLDGDALPPLLGEKQTEPQNSLGRRSPPHLRSTRSIVFKADSGVSKHPHGDGAHEDVPRLPPHRHWCPMHQAKKQACQPLLLYLEPCNDNERNEP</sequence>
<feature type="region of interest" description="Disordered" evidence="1">
    <location>
        <begin position="275"/>
        <end position="298"/>
    </location>
</feature>
<feature type="compositionally biased region" description="Low complexity" evidence="1">
    <location>
        <begin position="282"/>
        <end position="296"/>
    </location>
</feature>
<comment type="caution">
    <text evidence="2">The sequence shown here is derived from an EMBL/GenBank/DDBJ whole genome shotgun (WGS) entry which is preliminary data.</text>
</comment>
<feature type="compositionally biased region" description="Low complexity" evidence="1">
    <location>
        <begin position="378"/>
        <end position="399"/>
    </location>
</feature>
<protein>
    <submittedName>
        <fullName evidence="2">Uncharacterized protein</fullName>
    </submittedName>
</protein>
<organism evidence="2 3">
    <name type="scientific">Hydnum rufescens UP504</name>
    <dbReference type="NCBI Taxonomy" id="1448309"/>
    <lineage>
        <taxon>Eukaryota</taxon>
        <taxon>Fungi</taxon>
        <taxon>Dikarya</taxon>
        <taxon>Basidiomycota</taxon>
        <taxon>Agaricomycotina</taxon>
        <taxon>Agaricomycetes</taxon>
        <taxon>Cantharellales</taxon>
        <taxon>Hydnaceae</taxon>
        <taxon>Hydnum</taxon>
    </lineage>
</organism>
<feature type="compositionally biased region" description="Basic and acidic residues" evidence="1">
    <location>
        <begin position="431"/>
        <end position="443"/>
    </location>
</feature>
<feature type="compositionally biased region" description="Low complexity" evidence="1">
    <location>
        <begin position="348"/>
        <end position="360"/>
    </location>
</feature>
<dbReference type="OrthoDB" id="10665091at2759"/>
<keyword evidence="3" id="KW-1185">Reference proteome</keyword>
<dbReference type="AlphaFoldDB" id="A0A9P6AP33"/>
<name>A0A9P6AP33_9AGAM</name>
<reference evidence="2" key="1">
    <citation type="journal article" date="2020" name="Nat. Commun.">
        <title>Large-scale genome sequencing of mycorrhizal fungi provides insights into the early evolution of symbiotic traits.</title>
        <authorList>
            <person name="Miyauchi S."/>
            <person name="Kiss E."/>
            <person name="Kuo A."/>
            <person name="Drula E."/>
            <person name="Kohler A."/>
            <person name="Sanchez-Garcia M."/>
            <person name="Morin E."/>
            <person name="Andreopoulos B."/>
            <person name="Barry K.W."/>
            <person name="Bonito G."/>
            <person name="Buee M."/>
            <person name="Carver A."/>
            <person name="Chen C."/>
            <person name="Cichocki N."/>
            <person name="Clum A."/>
            <person name="Culley D."/>
            <person name="Crous P.W."/>
            <person name="Fauchery L."/>
            <person name="Girlanda M."/>
            <person name="Hayes R.D."/>
            <person name="Keri Z."/>
            <person name="LaButti K."/>
            <person name="Lipzen A."/>
            <person name="Lombard V."/>
            <person name="Magnuson J."/>
            <person name="Maillard F."/>
            <person name="Murat C."/>
            <person name="Nolan M."/>
            <person name="Ohm R.A."/>
            <person name="Pangilinan J."/>
            <person name="Pereira M.F."/>
            <person name="Perotto S."/>
            <person name="Peter M."/>
            <person name="Pfister S."/>
            <person name="Riley R."/>
            <person name="Sitrit Y."/>
            <person name="Stielow J.B."/>
            <person name="Szollosi G."/>
            <person name="Zifcakova L."/>
            <person name="Stursova M."/>
            <person name="Spatafora J.W."/>
            <person name="Tedersoo L."/>
            <person name="Vaario L.M."/>
            <person name="Yamada A."/>
            <person name="Yan M."/>
            <person name="Wang P."/>
            <person name="Xu J."/>
            <person name="Bruns T."/>
            <person name="Baldrian P."/>
            <person name="Vilgalys R."/>
            <person name="Dunand C."/>
            <person name="Henrissat B."/>
            <person name="Grigoriev I.V."/>
            <person name="Hibbett D."/>
            <person name="Nagy L.G."/>
            <person name="Martin F.M."/>
        </authorList>
    </citation>
    <scope>NUCLEOTIDE SEQUENCE</scope>
    <source>
        <strain evidence="2">UP504</strain>
    </source>
</reference>
<dbReference type="Proteomes" id="UP000886523">
    <property type="component" value="Unassembled WGS sequence"/>
</dbReference>
<feature type="compositionally biased region" description="Acidic residues" evidence="1">
    <location>
        <begin position="421"/>
        <end position="430"/>
    </location>
</feature>